<accession>A0A388STM3</accession>
<dbReference type="EMBL" id="BGZL01000003">
    <property type="protein sequence ID" value="GBP99967.1"/>
    <property type="molecule type" value="Genomic_DNA"/>
</dbReference>
<dbReference type="RefSeq" id="WP_245990976.1">
    <property type="nucleotide sequence ID" value="NZ_BGZL01000003.1"/>
</dbReference>
<evidence type="ECO:0008006" key="4">
    <source>
        <dbReference type="Google" id="ProtNLM"/>
    </source>
</evidence>
<evidence type="ECO:0000256" key="1">
    <source>
        <dbReference type="SAM" id="MobiDB-lite"/>
    </source>
</evidence>
<protein>
    <recommendedName>
        <fullName evidence="4">GNAT family N-acetyltransferase</fullName>
    </recommendedName>
</protein>
<gene>
    <name evidence="2" type="ORF">SSP531S_13720</name>
</gene>
<sequence>MTGRPAADFPAKPTPTGATVVPRPFTEEDAPTMAAILRDPEVLLPTGSAGAPPVPDERLRSWYAGRRTGRTRQIPPRGIE</sequence>
<evidence type="ECO:0000313" key="3">
    <source>
        <dbReference type="Proteomes" id="UP000265354"/>
    </source>
</evidence>
<dbReference type="InterPro" id="IPR016181">
    <property type="entry name" value="Acyl_CoA_acyltransferase"/>
</dbReference>
<comment type="caution">
    <text evidence="2">The sequence shown here is derived from an EMBL/GenBank/DDBJ whole genome shotgun (WGS) entry which is preliminary data.</text>
</comment>
<dbReference type="Proteomes" id="UP000265354">
    <property type="component" value="Unassembled WGS sequence"/>
</dbReference>
<organism evidence="2 3">
    <name type="scientific">Streptomyces spongiicola</name>
    <dbReference type="NCBI Taxonomy" id="1690221"/>
    <lineage>
        <taxon>Bacteria</taxon>
        <taxon>Bacillati</taxon>
        <taxon>Actinomycetota</taxon>
        <taxon>Actinomycetes</taxon>
        <taxon>Kitasatosporales</taxon>
        <taxon>Streptomycetaceae</taxon>
        <taxon>Streptomyces</taxon>
    </lineage>
</organism>
<dbReference type="SUPFAM" id="SSF55729">
    <property type="entry name" value="Acyl-CoA N-acyltransferases (Nat)"/>
    <property type="match status" value="1"/>
</dbReference>
<reference evidence="2 3" key="1">
    <citation type="submission" date="2018-07" db="EMBL/GenBank/DDBJ databases">
        <title>Whole Genome Shotgun Sequence of Streptomyces spongiicola strain 531S.</title>
        <authorList>
            <person name="Dohra H."/>
            <person name="Kodani S."/>
        </authorList>
    </citation>
    <scope>NUCLEOTIDE SEQUENCE [LARGE SCALE GENOMIC DNA]</scope>
    <source>
        <strain evidence="2 3">531S</strain>
    </source>
</reference>
<feature type="region of interest" description="Disordered" evidence="1">
    <location>
        <begin position="1"/>
        <end position="24"/>
    </location>
</feature>
<proteinExistence type="predicted"/>
<dbReference type="AlphaFoldDB" id="A0A388STM3"/>
<name>A0A388STM3_9ACTN</name>
<evidence type="ECO:0000313" key="2">
    <source>
        <dbReference type="EMBL" id="GBP99967.1"/>
    </source>
</evidence>